<dbReference type="InterPro" id="IPR003591">
    <property type="entry name" value="Leu-rich_rpt_typical-subtyp"/>
</dbReference>
<dbReference type="GO" id="GO:0005930">
    <property type="term" value="C:axoneme"/>
    <property type="evidence" value="ECO:0007669"/>
    <property type="project" value="UniProtKB-SubCell"/>
</dbReference>
<dbReference type="InterPro" id="IPR032675">
    <property type="entry name" value="LRR_dom_sf"/>
</dbReference>
<evidence type="ECO:0000256" key="5">
    <source>
        <dbReference type="SAM" id="MobiDB-lite"/>
    </source>
</evidence>
<organism evidence="6 7">
    <name type="scientific">[Myrmecia] bisecta</name>
    <dbReference type="NCBI Taxonomy" id="41462"/>
    <lineage>
        <taxon>Eukaryota</taxon>
        <taxon>Viridiplantae</taxon>
        <taxon>Chlorophyta</taxon>
        <taxon>core chlorophytes</taxon>
        <taxon>Trebouxiophyceae</taxon>
        <taxon>Trebouxiales</taxon>
        <taxon>Trebouxiaceae</taxon>
        <taxon>Myrmecia</taxon>
    </lineage>
</organism>
<gene>
    <name evidence="6" type="ORF">WJX72_001616</name>
</gene>
<dbReference type="Pfam" id="PF12799">
    <property type="entry name" value="LRR_4"/>
    <property type="match status" value="1"/>
</dbReference>
<evidence type="ECO:0000313" key="7">
    <source>
        <dbReference type="Proteomes" id="UP001489004"/>
    </source>
</evidence>
<dbReference type="Gene3D" id="3.80.10.10">
    <property type="entry name" value="Ribonuclease Inhibitor"/>
    <property type="match status" value="1"/>
</dbReference>
<feature type="compositionally biased region" description="Low complexity" evidence="5">
    <location>
        <begin position="547"/>
        <end position="563"/>
    </location>
</feature>
<dbReference type="Proteomes" id="UP001489004">
    <property type="component" value="Unassembled WGS sequence"/>
</dbReference>
<dbReference type="SMART" id="SM00369">
    <property type="entry name" value="LRR_TYP"/>
    <property type="match status" value="4"/>
</dbReference>
<evidence type="ECO:0000256" key="2">
    <source>
        <dbReference type="ARBA" id="ARBA00022490"/>
    </source>
</evidence>
<proteinExistence type="predicted"/>
<dbReference type="PANTHER" id="PTHR15454:SF69">
    <property type="entry name" value="SERINE_THREONINE-PROTEIN KINASE 11-INTERACTING PROTEIN"/>
    <property type="match status" value="1"/>
</dbReference>
<comment type="subcellular location">
    <subcellularLocation>
        <location evidence="1">Cytoplasm</location>
        <location evidence="1">Cytoskeleton</location>
        <location evidence="1">Cilium axoneme</location>
    </subcellularLocation>
</comment>
<accession>A0AAW1QP19</accession>
<dbReference type="InterPro" id="IPR001611">
    <property type="entry name" value="Leu-rich_rpt"/>
</dbReference>
<reference evidence="6 7" key="1">
    <citation type="journal article" date="2024" name="Nat. Commun.">
        <title>Phylogenomics reveals the evolutionary origins of lichenization in chlorophyte algae.</title>
        <authorList>
            <person name="Puginier C."/>
            <person name="Libourel C."/>
            <person name="Otte J."/>
            <person name="Skaloud P."/>
            <person name="Haon M."/>
            <person name="Grisel S."/>
            <person name="Petersen M."/>
            <person name="Berrin J.G."/>
            <person name="Delaux P.M."/>
            <person name="Dal Grande F."/>
            <person name="Keller J."/>
        </authorList>
    </citation>
    <scope>NUCLEOTIDE SEQUENCE [LARGE SCALE GENOMIC DNA]</scope>
    <source>
        <strain evidence="6 7">SAG 2043</strain>
    </source>
</reference>
<protein>
    <submittedName>
        <fullName evidence="6">Uncharacterized protein</fullName>
    </submittedName>
</protein>
<keyword evidence="7" id="KW-1185">Reference proteome</keyword>
<feature type="region of interest" description="Disordered" evidence="5">
    <location>
        <begin position="376"/>
        <end position="507"/>
    </location>
</feature>
<sequence>MLPVPSSSGERFLSSLLDFIDRRAPDLLAGRASIKIQPRALEYLSIRLQSLDELQSLKASAPVDYLRGCAANLQDFKRLERLQQVLHHAKHLRVTSLVPHLRDPTRVNLTQFRSLTTLELRGCDLSTCAWAGLEVVRGQLTSLHCYDSLEELDHLLAPYVRFASTAGGGGWDAWPQLKQLSCSSNSFTAMDESLTLLPAVETLDLSNNNLQELQNLHACHALTELDLSNNSIACVEAISQCTGRLRKVVLQGNALKTTKGLEALTDLQELDLRCNILASMQDVVRLAGLPHLRELLLAGNPLSYARTYRVEVFACFPEALSLVLDGCSVRKAERKAVMQQRALVHDSGSVAPSSGEHLLLHYVEQAAHLLHPELSTPLMGEDSVSSEERWQDGPRPHGPGTAARSERGRCRRRVVDFHGSRELSPAAPYRHPVRLTAASPSGSLGQRGSAPRPAERRRSGPGEELSRSASRSLPRSAFRRPAVQRLLSGAPSDSLGRPAPTRSHVSPPRFERAVLERFHQGSPSVARSPALPQSVPGLPAIPFRGSSVASTYSSEAPSSADSSPRAERHSSCLASAASSGPLAFGSLGVGGVLTT</sequence>
<dbReference type="PROSITE" id="PS51450">
    <property type="entry name" value="LRR"/>
    <property type="match status" value="2"/>
</dbReference>
<feature type="compositionally biased region" description="Low complexity" evidence="5">
    <location>
        <begin position="467"/>
        <end position="481"/>
    </location>
</feature>
<keyword evidence="3" id="KW-0433">Leucine-rich repeat</keyword>
<comment type="caution">
    <text evidence="6">The sequence shown here is derived from an EMBL/GenBank/DDBJ whole genome shotgun (WGS) entry which is preliminary data.</text>
</comment>
<feature type="compositionally biased region" description="Basic and acidic residues" evidence="5">
    <location>
        <begin position="453"/>
        <end position="466"/>
    </location>
</feature>
<dbReference type="SMART" id="SM00365">
    <property type="entry name" value="LRR_SD22"/>
    <property type="match status" value="3"/>
</dbReference>
<feature type="compositionally biased region" description="Basic and acidic residues" evidence="5">
    <location>
        <begin position="386"/>
        <end position="395"/>
    </location>
</feature>
<feature type="region of interest" description="Disordered" evidence="5">
    <location>
        <begin position="547"/>
        <end position="579"/>
    </location>
</feature>
<feature type="region of interest" description="Disordered" evidence="5">
    <location>
        <begin position="519"/>
        <end position="538"/>
    </location>
</feature>
<dbReference type="InterPro" id="IPR025875">
    <property type="entry name" value="Leu-rich_rpt_4"/>
</dbReference>
<dbReference type="AlphaFoldDB" id="A0AAW1QP19"/>
<keyword evidence="4" id="KW-0677">Repeat</keyword>
<evidence type="ECO:0000256" key="1">
    <source>
        <dbReference type="ARBA" id="ARBA00004430"/>
    </source>
</evidence>
<dbReference type="PANTHER" id="PTHR15454">
    <property type="entry name" value="NISCHARIN RELATED"/>
    <property type="match status" value="1"/>
</dbReference>
<dbReference type="SUPFAM" id="SSF52058">
    <property type="entry name" value="L domain-like"/>
    <property type="match status" value="1"/>
</dbReference>
<feature type="compositionally biased region" description="Basic and acidic residues" evidence="5">
    <location>
        <begin position="404"/>
        <end position="421"/>
    </location>
</feature>
<evidence type="ECO:0000256" key="3">
    <source>
        <dbReference type="ARBA" id="ARBA00022614"/>
    </source>
</evidence>
<name>A0AAW1QP19_9CHLO</name>
<keyword evidence="2" id="KW-0963">Cytoplasm</keyword>
<dbReference type="EMBL" id="JALJOR010000002">
    <property type="protein sequence ID" value="KAK9823284.1"/>
    <property type="molecule type" value="Genomic_DNA"/>
</dbReference>
<evidence type="ECO:0000313" key="6">
    <source>
        <dbReference type="EMBL" id="KAK9823284.1"/>
    </source>
</evidence>
<evidence type="ECO:0000256" key="4">
    <source>
        <dbReference type="ARBA" id="ARBA00022737"/>
    </source>
</evidence>